<dbReference type="GO" id="GO:0004519">
    <property type="term" value="F:endonuclease activity"/>
    <property type="evidence" value="ECO:0007669"/>
    <property type="project" value="UniProtKB-KW"/>
</dbReference>
<evidence type="ECO:0000259" key="1">
    <source>
        <dbReference type="PROSITE" id="PS50164"/>
    </source>
</evidence>
<gene>
    <name evidence="2" type="primary">NYs-1_321R</name>
    <name evidence="2" type="ORF">PBCVNYs1_321R</name>
</gene>
<dbReference type="EMBL" id="JX997183">
    <property type="protein sequence ID" value="AGE58684.1"/>
    <property type="molecule type" value="Genomic_DNA"/>
</dbReference>
<organism evidence="2">
    <name type="scientific">Paramecium bursaria Chlorella virus NYs1</name>
    <dbReference type="NCBI Taxonomy" id="83442"/>
    <lineage>
        <taxon>Viruses</taxon>
        <taxon>Varidnaviria</taxon>
        <taxon>Bamfordvirae</taxon>
        <taxon>Nucleocytoviricota</taxon>
        <taxon>Megaviricetes</taxon>
        <taxon>Algavirales</taxon>
        <taxon>Phycodnaviridae</taxon>
        <taxon>Chlorovirus</taxon>
        <taxon>Chlorovirus newyorkense</taxon>
    </lineage>
</organism>
<dbReference type="InterPro" id="IPR035901">
    <property type="entry name" value="GIY-YIG_endonuc_sf"/>
</dbReference>
<dbReference type="PROSITE" id="PS50164">
    <property type="entry name" value="GIY_YIG"/>
    <property type="match status" value="1"/>
</dbReference>
<dbReference type="SMART" id="SM00465">
    <property type="entry name" value="GIYc"/>
    <property type="match status" value="1"/>
</dbReference>
<protein>
    <submittedName>
        <fullName evidence="2">GIY-YIG catalytic domain-containing endonuclease</fullName>
    </submittedName>
</protein>
<sequence length="364" mass="42076">MMFWVVYAISKNIPIVDLLGGAMLIVDPETWNYLYIGVTNNFERRMKEHYFNAHDESYETSQKFYRRIRNRWDAFDKTILVRDIRTEQEAKDLEIELIAKYNSYKNGMNSTRGGDGTGSGSDHYRARKIIAYNNKTGEETSYTYIGECAEKLGIDKTNIGIVLSPEINSTQAKSKDGIWYQFKYAEDYTDFIENLPMPGEKISGANNHKARKIISYNNKTGENKTYMYIRECAEKLGISEKNISNVLSSYDKSTQARSKDGTWYQFKYAEDDTSFVEYMPTKSEKRSGGRNPRAHPVCAFGKLYDSAISASRCLVEVVDTNDKQFITTWIHCNKFPDDIFKVSKEFYESYKDSDIRITKAHIES</sequence>
<reference evidence="2" key="1">
    <citation type="submission" date="2012-10" db="EMBL/GenBank/DDBJ databases">
        <title>Towards defining the chloroviruses: a genomic journey through a genus of large DNA viruses.</title>
        <authorList>
            <person name="Jeanniard A."/>
            <person name="Dunigan D.D."/>
            <person name="Gurnon J.R."/>
            <person name="Agarkova I."/>
            <person name="Kang M."/>
            <person name="Vitek J."/>
            <person name="Duncan G."/>
            <person name="McClung O.W."/>
            <person name="Larsen M."/>
            <person name="Claverie J.-M."/>
            <person name="Van Etten J.L."/>
            <person name="Blanc G."/>
        </authorList>
    </citation>
    <scope>NUCLEOTIDE SEQUENCE</scope>
</reference>
<keyword evidence="2" id="KW-0255">Endonuclease</keyword>
<keyword evidence="2" id="KW-0540">Nuclease</keyword>
<feature type="domain" description="GIY-YIG" evidence="1">
    <location>
        <begin position="2"/>
        <end position="107"/>
    </location>
</feature>
<dbReference type="KEGG" id="vg:40525548"/>
<proteinExistence type="predicted"/>
<dbReference type="Gene3D" id="1.10.10.10">
    <property type="entry name" value="Winged helix-like DNA-binding domain superfamily/Winged helix DNA-binding domain"/>
    <property type="match status" value="1"/>
</dbReference>
<dbReference type="InterPro" id="IPR036388">
    <property type="entry name" value="WH-like_DNA-bd_sf"/>
</dbReference>
<dbReference type="Gene3D" id="3.40.1440.10">
    <property type="entry name" value="GIY-YIG endonuclease"/>
    <property type="match status" value="1"/>
</dbReference>
<dbReference type="SUPFAM" id="SSF82771">
    <property type="entry name" value="GIY-YIG endonuclease"/>
    <property type="match status" value="1"/>
</dbReference>
<dbReference type="RefSeq" id="YP_009665329.1">
    <property type="nucleotide sequence ID" value="NC_043235.1"/>
</dbReference>
<name>M1I850_9PHYC</name>
<dbReference type="SMART" id="SM00497">
    <property type="entry name" value="IENR1"/>
    <property type="match status" value="2"/>
</dbReference>
<dbReference type="Pfam" id="PF01541">
    <property type="entry name" value="GIY-YIG"/>
    <property type="match status" value="1"/>
</dbReference>
<keyword evidence="2" id="KW-0378">Hydrolase</keyword>
<evidence type="ECO:0000313" key="2">
    <source>
        <dbReference type="EMBL" id="AGE58684.1"/>
    </source>
</evidence>
<dbReference type="InterPro" id="IPR000305">
    <property type="entry name" value="GIY-YIG_endonuc"/>
</dbReference>
<dbReference type="InterPro" id="IPR003647">
    <property type="entry name" value="Intron_nuc_1_rpt"/>
</dbReference>
<accession>M1I850</accession>
<dbReference type="GeneID" id="40525548"/>